<dbReference type="InterPro" id="IPR025241">
    <property type="entry name" value="DUF4190"/>
</dbReference>
<dbReference type="EMBL" id="CP159989">
    <property type="protein sequence ID" value="XCP81557.1"/>
    <property type="molecule type" value="Genomic_DNA"/>
</dbReference>
<reference evidence="4" key="1">
    <citation type="submission" date="2024-05" db="EMBL/GenBank/DDBJ databases">
        <title>Draft genome assemblies of 36 bacteria isolated from hibernating arctic ground squirrels.</title>
        <authorList>
            <person name="McKee H."/>
            <person name="Mullen L."/>
            <person name="Drown D.M."/>
            <person name="Duddleston K.N."/>
        </authorList>
    </citation>
    <scope>NUCLEOTIDE SEQUENCE</scope>
    <source>
        <strain evidence="4">AR004</strain>
    </source>
</reference>
<proteinExistence type="predicted"/>
<gene>
    <name evidence="4" type="ORF">ABXS69_05730</name>
</gene>
<feature type="region of interest" description="Disordered" evidence="1">
    <location>
        <begin position="1"/>
        <end position="42"/>
    </location>
</feature>
<feature type="domain" description="DUF4190" evidence="3">
    <location>
        <begin position="52"/>
        <end position="112"/>
    </location>
</feature>
<accession>A0AAU8N2B8</accession>
<feature type="transmembrane region" description="Helical" evidence="2">
    <location>
        <begin position="94"/>
        <end position="115"/>
    </location>
</feature>
<evidence type="ECO:0000259" key="3">
    <source>
        <dbReference type="Pfam" id="PF13828"/>
    </source>
</evidence>
<evidence type="ECO:0000313" key="4">
    <source>
        <dbReference type="EMBL" id="XCP81557.1"/>
    </source>
</evidence>
<dbReference type="RefSeq" id="WP_366179820.1">
    <property type="nucleotide sequence ID" value="NZ_CP159989.1"/>
</dbReference>
<keyword evidence="2" id="KW-0472">Membrane</keyword>
<protein>
    <submittedName>
        <fullName evidence="4">DUF4190 domain-containing protein</fullName>
    </submittedName>
</protein>
<keyword evidence="2" id="KW-0812">Transmembrane</keyword>
<organism evidence="4">
    <name type="scientific">Actinomyces timonensis</name>
    <dbReference type="NCBI Taxonomy" id="1288391"/>
    <lineage>
        <taxon>Bacteria</taxon>
        <taxon>Bacillati</taxon>
        <taxon>Actinomycetota</taxon>
        <taxon>Actinomycetes</taxon>
        <taxon>Actinomycetales</taxon>
        <taxon>Actinomycetaceae</taxon>
        <taxon>Actinomyces</taxon>
    </lineage>
</organism>
<dbReference type="Pfam" id="PF13828">
    <property type="entry name" value="DUF4190"/>
    <property type="match status" value="1"/>
</dbReference>
<evidence type="ECO:0000256" key="1">
    <source>
        <dbReference type="SAM" id="MobiDB-lite"/>
    </source>
</evidence>
<evidence type="ECO:0000256" key="2">
    <source>
        <dbReference type="SAM" id="Phobius"/>
    </source>
</evidence>
<keyword evidence="2" id="KW-1133">Transmembrane helix</keyword>
<sequence length="130" mass="12995">MSNHPDPSDPQIPGNGMPQYPGGGAPQYPEQGVNPYGMPNGFGPNPTEKNWMGITALVCGCLILLCGILTGIPAIVFGAMGISAAGRGEATNKGMAIAGLVLGVVSVAATIFVILSGGLQGTIDSINNAS</sequence>
<dbReference type="AlphaFoldDB" id="A0AAU8N2B8"/>
<feature type="transmembrane region" description="Helical" evidence="2">
    <location>
        <begin position="51"/>
        <end position="82"/>
    </location>
</feature>
<name>A0AAU8N2B8_9ACTO</name>